<protein>
    <submittedName>
        <fullName evidence="2">Uncharacterized protein</fullName>
    </submittedName>
</protein>
<feature type="region of interest" description="Disordered" evidence="1">
    <location>
        <begin position="146"/>
        <end position="178"/>
    </location>
</feature>
<dbReference type="Proteomes" id="UP001500443">
    <property type="component" value="Unassembled WGS sequence"/>
</dbReference>
<comment type="caution">
    <text evidence="2">The sequence shown here is derived from an EMBL/GenBank/DDBJ whole genome shotgun (WGS) entry which is preliminary data.</text>
</comment>
<name>A0ABN2YKZ2_9ACTN</name>
<gene>
    <name evidence="2" type="ORF">GCM10009802_35050</name>
</gene>
<sequence length="178" mass="17800">MINNGDSDPTGRSAAGGSAEEPAVRVMSFSFARGPLPFPGTDITLDLREQFGGSEREPDDIAAPSGATVCDACAQVELKTEGAAEAADLVEGIIPLVAAFRGGTGGGPVTVAVGCADGQLAATVATAMQRRMNGLLTVTVEHLIPTAGPGPSTLHDPPAPPQSAGADGPCPQAPRQTD</sequence>
<accession>A0ABN2YKZ2</accession>
<reference evidence="2 3" key="1">
    <citation type="journal article" date="2019" name="Int. J. Syst. Evol. Microbiol.">
        <title>The Global Catalogue of Microorganisms (GCM) 10K type strain sequencing project: providing services to taxonomists for standard genome sequencing and annotation.</title>
        <authorList>
            <consortium name="The Broad Institute Genomics Platform"/>
            <consortium name="The Broad Institute Genome Sequencing Center for Infectious Disease"/>
            <person name="Wu L."/>
            <person name="Ma J."/>
        </authorList>
    </citation>
    <scope>NUCLEOTIDE SEQUENCE [LARGE SCALE GENOMIC DNA]</scope>
    <source>
        <strain evidence="2 3">JCM 15481</strain>
    </source>
</reference>
<evidence type="ECO:0000256" key="1">
    <source>
        <dbReference type="SAM" id="MobiDB-lite"/>
    </source>
</evidence>
<evidence type="ECO:0000313" key="2">
    <source>
        <dbReference type="EMBL" id="GAA2128028.1"/>
    </source>
</evidence>
<proteinExistence type="predicted"/>
<evidence type="ECO:0000313" key="3">
    <source>
        <dbReference type="Proteomes" id="UP001500443"/>
    </source>
</evidence>
<keyword evidence="3" id="KW-1185">Reference proteome</keyword>
<organism evidence="2 3">
    <name type="scientific">Streptomyces synnematoformans</name>
    <dbReference type="NCBI Taxonomy" id="415721"/>
    <lineage>
        <taxon>Bacteria</taxon>
        <taxon>Bacillati</taxon>
        <taxon>Actinomycetota</taxon>
        <taxon>Actinomycetes</taxon>
        <taxon>Kitasatosporales</taxon>
        <taxon>Streptomycetaceae</taxon>
        <taxon>Streptomyces</taxon>
    </lineage>
</organism>
<dbReference type="EMBL" id="BAAAPF010000110">
    <property type="protein sequence ID" value="GAA2128028.1"/>
    <property type="molecule type" value="Genomic_DNA"/>
</dbReference>